<gene>
    <name evidence="8" type="primary">tilS</name>
    <name evidence="10" type="ORF">SAMN02745149_00528</name>
</gene>
<evidence type="ECO:0000256" key="3">
    <source>
        <dbReference type="ARBA" id="ARBA00022598"/>
    </source>
</evidence>
<dbReference type="EC" id="6.3.4.19" evidence="8"/>
<evidence type="ECO:0000256" key="4">
    <source>
        <dbReference type="ARBA" id="ARBA00022694"/>
    </source>
</evidence>
<dbReference type="GO" id="GO:0006400">
    <property type="term" value="P:tRNA modification"/>
    <property type="evidence" value="ECO:0007669"/>
    <property type="project" value="UniProtKB-UniRule"/>
</dbReference>
<comment type="subcellular location">
    <subcellularLocation>
        <location evidence="1 8">Cytoplasm</location>
    </subcellularLocation>
</comment>
<dbReference type="GO" id="GO:0005737">
    <property type="term" value="C:cytoplasm"/>
    <property type="evidence" value="ECO:0007669"/>
    <property type="project" value="UniProtKB-SubCell"/>
</dbReference>
<evidence type="ECO:0000259" key="9">
    <source>
        <dbReference type="Pfam" id="PF01171"/>
    </source>
</evidence>
<dbReference type="OrthoDB" id="9807403at2"/>
<dbReference type="CDD" id="cd01992">
    <property type="entry name" value="TilS_N"/>
    <property type="match status" value="1"/>
</dbReference>
<dbReference type="InterPro" id="IPR012094">
    <property type="entry name" value="tRNA_Ile_lys_synt"/>
</dbReference>
<dbReference type="InterPro" id="IPR012796">
    <property type="entry name" value="Lysidine-tRNA-synth_C"/>
</dbReference>
<comment type="domain">
    <text evidence="8">The N-terminal region contains the highly conserved SGGXDS motif, predicted to be a P-loop motif involved in ATP binding.</text>
</comment>
<comment type="function">
    <text evidence="8">Ligates lysine onto the cytidine present at position 34 of the AUA codon-specific tRNA(Ile) that contains the anticodon CAU, in an ATP-dependent manner. Cytidine is converted to lysidine, thus changing the amino acid specificity of the tRNA from methionine to isoleucine.</text>
</comment>
<evidence type="ECO:0000256" key="6">
    <source>
        <dbReference type="ARBA" id="ARBA00022840"/>
    </source>
</evidence>
<dbReference type="PANTHER" id="PTHR43033">
    <property type="entry name" value="TRNA(ILE)-LYSIDINE SYNTHASE-RELATED"/>
    <property type="match status" value="1"/>
</dbReference>
<organism evidence="10 11">
    <name type="scientific">Treponema porcinum</name>
    <dbReference type="NCBI Taxonomy" id="261392"/>
    <lineage>
        <taxon>Bacteria</taxon>
        <taxon>Pseudomonadati</taxon>
        <taxon>Spirochaetota</taxon>
        <taxon>Spirochaetia</taxon>
        <taxon>Spirochaetales</taxon>
        <taxon>Treponemataceae</taxon>
        <taxon>Treponema</taxon>
    </lineage>
</organism>
<dbReference type="AlphaFoldDB" id="A0A1T4JKU4"/>
<evidence type="ECO:0000313" key="11">
    <source>
        <dbReference type="Proteomes" id="UP000190423"/>
    </source>
</evidence>
<keyword evidence="3 8" id="KW-0436">Ligase</keyword>
<dbReference type="Proteomes" id="UP000190423">
    <property type="component" value="Unassembled WGS sequence"/>
</dbReference>
<feature type="domain" description="tRNA(Ile)-lysidine/2-thiocytidine synthase N-terminal" evidence="9">
    <location>
        <begin position="35"/>
        <end position="219"/>
    </location>
</feature>
<dbReference type="Gene3D" id="3.40.50.620">
    <property type="entry name" value="HUPs"/>
    <property type="match status" value="1"/>
</dbReference>
<dbReference type="InterPro" id="IPR012795">
    <property type="entry name" value="tRNA_Ile_lys_synt_N"/>
</dbReference>
<dbReference type="SUPFAM" id="SSF82829">
    <property type="entry name" value="MesJ substrate recognition domain-like"/>
    <property type="match status" value="1"/>
</dbReference>
<dbReference type="InterPro" id="IPR011063">
    <property type="entry name" value="TilS/TtcA_N"/>
</dbReference>
<dbReference type="EMBL" id="FUWG01000003">
    <property type="protein sequence ID" value="SJZ30776.1"/>
    <property type="molecule type" value="Genomic_DNA"/>
</dbReference>
<dbReference type="HAMAP" id="MF_01161">
    <property type="entry name" value="tRNA_Ile_lys_synt"/>
    <property type="match status" value="1"/>
</dbReference>
<proteinExistence type="inferred from homology"/>
<dbReference type="GeneID" id="78315846"/>
<dbReference type="SUPFAM" id="SSF52402">
    <property type="entry name" value="Adenine nucleotide alpha hydrolases-like"/>
    <property type="match status" value="1"/>
</dbReference>
<evidence type="ECO:0000256" key="8">
    <source>
        <dbReference type="HAMAP-Rule" id="MF_01161"/>
    </source>
</evidence>
<keyword evidence="6 8" id="KW-0067">ATP-binding</keyword>
<evidence type="ECO:0000256" key="2">
    <source>
        <dbReference type="ARBA" id="ARBA00022490"/>
    </source>
</evidence>
<protein>
    <recommendedName>
        <fullName evidence="8">tRNA(Ile)-lysidine synthase</fullName>
        <ecNumber evidence="8">6.3.4.19</ecNumber>
    </recommendedName>
    <alternativeName>
        <fullName evidence="8">tRNA(Ile)-2-lysyl-cytidine synthase</fullName>
    </alternativeName>
    <alternativeName>
        <fullName evidence="8">tRNA(Ile)-lysidine synthetase</fullName>
    </alternativeName>
</protein>
<dbReference type="RefSeq" id="WP_078932451.1">
    <property type="nucleotide sequence ID" value="NZ_FUWG01000003.1"/>
</dbReference>
<dbReference type="GO" id="GO:0032267">
    <property type="term" value="F:tRNA(Ile)-lysidine synthase activity"/>
    <property type="evidence" value="ECO:0007669"/>
    <property type="project" value="UniProtKB-EC"/>
</dbReference>
<dbReference type="NCBIfam" id="TIGR02433">
    <property type="entry name" value="lysidine_TilS_C"/>
    <property type="match status" value="1"/>
</dbReference>
<evidence type="ECO:0000256" key="5">
    <source>
        <dbReference type="ARBA" id="ARBA00022741"/>
    </source>
</evidence>
<comment type="similarity">
    <text evidence="8">Belongs to the tRNA(Ile)-lysidine synthase family.</text>
</comment>
<sequence>MNSLSETFENHILDNLKKCGCDIAELSARGFSLGAAVSGGADSVCLLLCLAELCRKSGCSLKVITVNHRIRSEAESSGDALFVRDLCCRLLNDGFPVSFFLYELKPGEVGALSEKRKNGIEEAARFLRYKAFSEFSLKENVPFVCLAHNQNDQIETLVMRFLQGSAGTSGIRPVRGVFIRPLLDVTRGEIEAYLTERGEFWRTDSTNFDEHYMRNRIRRSVVPFLDGKFPGWKKSVLGGSVRAELDEDFFENECSKVVPLEETEKSVSFDRNAFQKVHPAVSSRVILRSVSKISPGIRIPFYLVKNILDLLCGGSESGCVESHGVVICFDKSRVYVKIKEFIATDSCFFAIIEKSGDFQFPFGTVFVQCSGKTASAAFESGAVLEDIPVPFCIRSRQADDRVKTASGGTKSVSDVLSDCHIPAELKAQVPVVQELAAGNQEIRAVVASVFGYTDWIVRT</sequence>
<dbReference type="NCBIfam" id="TIGR02432">
    <property type="entry name" value="lysidine_TilS_N"/>
    <property type="match status" value="1"/>
</dbReference>
<keyword evidence="11" id="KW-1185">Reference proteome</keyword>
<keyword evidence="2 8" id="KW-0963">Cytoplasm</keyword>
<dbReference type="InterPro" id="IPR014729">
    <property type="entry name" value="Rossmann-like_a/b/a_fold"/>
</dbReference>
<dbReference type="STRING" id="261392.SAMN02745149_00528"/>
<evidence type="ECO:0000256" key="1">
    <source>
        <dbReference type="ARBA" id="ARBA00004496"/>
    </source>
</evidence>
<dbReference type="Pfam" id="PF01171">
    <property type="entry name" value="ATP_bind_3"/>
    <property type="match status" value="1"/>
</dbReference>
<keyword evidence="5 8" id="KW-0547">Nucleotide-binding</keyword>
<accession>A0A1T4JKU4</accession>
<evidence type="ECO:0000256" key="7">
    <source>
        <dbReference type="ARBA" id="ARBA00048539"/>
    </source>
</evidence>
<evidence type="ECO:0000313" key="10">
    <source>
        <dbReference type="EMBL" id="SJZ30776.1"/>
    </source>
</evidence>
<dbReference type="PANTHER" id="PTHR43033:SF1">
    <property type="entry name" value="TRNA(ILE)-LYSIDINE SYNTHASE-RELATED"/>
    <property type="match status" value="1"/>
</dbReference>
<comment type="catalytic activity">
    <reaction evidence="7 8">
        <text>cytidine(34) in tRNA(Ile2) + L-lysine + ATP = lysidine(34) in tRNA(Ile2) + AMP + diphosphate + H(+)</text>
        <dbReference type="Rhea" id="RHEA:43744"/>
        <dbReference type="Rhea" id="RHEA-COMP:10625"/>
        <dbReference type="Rhea" id="RHEA-COMP:10670"/>
        <dbReference type="ChEBI" id="CHEBI:15378"/>
        <dbReference type="ChEBI" id="CHEBI:30616"/>
        <dbReference type="ChEBI" id="CHEBI:32551"/>
        <dbReference type="ChEBI" id="CHEBI:33019"/>
        <dbReference type="ChEBI" id="CHEBI:82748"/>
        <dbReference type="ChEBI" id="CHEBI:83665"/>
        <dbReference type="ChEBI" id="CHEBI:456215"/>
        <dbReference type="EC" id="6.3.4.19"/>
    </reaction>
</comment>
<reference evidence="10 11" key="1">
    <citation type="submission" date="2017-02" db="EMBL/GenBank/DDBJ databases">
        <authorList>
            <person name="Peterson S.W."/>
        </authorList>
    </citation>
    <scope>NUCLEOTIDE SEQUENCE [LARGE SCALE GENOMIC DNA]</scope>
    <source>
        <strain evidence="10 11">ATCC BAA-908</strain>
    </source>
</reference>
<keyword evidence="4 8" id="KW-0819">tRNA processing</keyword>
<name>A0A1T4JKU4_TREPO</name>
<dbReference type="GO" id="GO:0005524">
    <property type="term" value="F:ATP binding"/>
    <property type="evidence" value="ECO:0007669"/>
    <property type="project" value="UniProtKB-UniRule"/>
</dbReference>
<feature type="binding site" evidence="8">
    <location>
        <begin position="38"/>
        <end position="43"/>
    </location>
    <ligand>
        <name>ATP</name>
        <dbReference type="ChEBI" id="CHEBI:30616"/>
    </ligand>
</feature>